<dbReference type="PANTHER" id="PTHR11049:SF5">
    <property type="entry name" value="ACYL-COA THIOESTER HYDROLASE YCIA"/>
    <property type="match status" value="1"/>
</dbReference>
<proteinExistence type="inferred from homology"/>
<dbReference type="CDD" id="cd03442">
    <property type="entry name" value="BFIT_BACH"/>
    <property type="match status" value="1"/>
</dbReference>
<dbReference type="RefSeq" id="WP_419186213.1">
    <property type="nucleotide sequence ID" value="NZ_CP036290.1"/>
</dbReference>
<dbReference type="EMBL" id="CP036290">
    <property type="protein sequence ID" value="QDU83316.1"/>
    <property type="molecule type" value="Genomic_DNA"/>
</dbReference>
<evidence type="ECO:0000313" key="6">
    <source>
        <dbReference type="EMBL" id="QDU83316.1"/>
    </source>
</evidence>
<feature type="domain" description="HotDog ACOT-type" evidence="5">
    <location>
        <begin position="74"/>
        <end position="187"/>
    </location>
</feature>
<sequence length="202" mass="21545">MTGSKKKAKVTRASGAVKGAVSKEASGAKNASKQALSKKAVSKKSPTKRAAATESDAERDERIRAAATCDLRPPNIAPAIRQVMMPRDTNANGTIFGGVILAQIDLAAAIEAHRWHGGRLVTVAMNSIVFKEPVHVGDLVSFYTSTIKKGRTSVRVRVDVWSQRRFGSKAYIPVTAAEVTMVAIDEDGKPTPIESSEAAPLY</sequence>
<dbReference type="InterPro" id="IPR006683">
    <property type="entry name" value="Thioestr_dom"/>
</dbReference>
<keyword evidence="2 3" id="KW-0378">Hydrolase</keyword>
<protein>
    <submittedName>
        <fullName evidence="6">Putative acyl-CoA thioester hydrolase</fullName>
        <ecNumber evidence="6">3.1.2.-</ecNumber>
    </submittedName>
</protein>
<comment type="similarity">
    <text evidence="1">Belongs to the acyl coenzyme A hydrolase family.</text>
</comment>
<evidence type="ECO:0000256" key="2">
    <source>
        <dbReference type="ARBA" id="ARBA00022801"/>
    </source>
</evidence>
<dbReference type="GO" id="GO:0005829">
    <property type="term" value="C:cytosol"/>
    <property type="evidence" value="ECO:0007669"/>
    <property type="project" value="TreeGrafter"/>
</dbReference>
<organism evidence="6 7">
    <name type="scientific">Rohdeia mirabilis</name>
    <dbReference type="NCBI Taxonomy" id="2528008"/>
    <lineage>
        <taxon>Bacteria</taxon>
        <taxon>Pseudomonadati</taxon>
        <taxon>Planctomycetota</taxon>
        <taxon>Planctomycetia</taxon>
        <taxon>Planctomycetia incertae sedis</taxon>
        <taxon>Rohdeia</taxon>
    </lineage>
</organism>
<dbReference type="InterPro" id="IPR029069">
    <property type="entry name" value="HotDog_dom_sf"/>
</dbReference>
<dbReference type="GO" id="GO:0009062">
    <property type="term" value="P:fatty acid catabolic process"/>
    <property type="evidence" value="ECO:0007669"/>
    <property type="project" value="TreeGrafter"/>
</dbReference>
<keyword evidence="7" id="KW-1185">Reference proteome</keyword>
<evidence type="ECO:0000256" key="4">
    <source>
        <dbReference type="SAM" id="MobiDB-lite"/>
    </source>
</evidence>
<dbReference type="GO" id="GO:0052816">
    <property type="term" value="F:long-chain fatty acyl-CoA hydrolase activity"/>
    <property type="evidence" value="ECO:0007669"/>
    <property type="project" value="TreeGrafter"/>
</dbReference>
<dbReference type="Pfam" id="PF03061">
    <property type="entry name" value="4HBT"/>
    <property type="match status" value="1"/>
</dbReference>
<dbReference type="Proteomes" id="UP000319342">
    <property type="component" value="Chromosome"/>
</dbReference>
<dbReference type="InterPro" id="IPR040170">
    <property type="entry name" value="Cytosol_ACT"/>
</dbReference>
<dbReference type="Gene3D" id="3.10.129.10">
    <property type="entry name" value="Hotdog Thioesterase"/>
    <property type="match status" value="1"/>
</dbReference>
<dbReference type="PROSITE" id="PS51770">
    <property type="entry name" value="HOTDOG_ACOT"/>
    <property type="match status" value="1"/>
</dbReference>
<feature type="compositionally biased region" description="Basic residues" evidence="4">
    <location>
        <begin position="1"/>
        <end position="10"/>
    </location>
</feature>
<evidence type="ECO:0000259" key="5">
    <source>
        <dbReference type="PROSITE" id="PS51770"/>
    </source>
</evidence>
<dbReference type="EC" id="3.1.2.-" evidence="6"/>
<name>A0A518CVR3_9BACT</name>
<accession>A0A518CVR3</accession>
<dbReference type="InterPro" id="IPR033120">
    <property type="entry name" value="HOTDOG_ACOT"/>
</dbReference>
<dbReference type="AlphaFoldDB" id="A0A518CVR3"/>
<reference evidence="6 7" key="1">
    <citation type="submission" date="2019-02" db="EMBL/GenBank/DDBJ databases">
        <title>Deep-cultivation of Planctomycetes and their phenomic and genomic characterization uncovers novel biology.</title>
        <authorList>
            <person name="Wiegand S."/>
            <person name="Jogler M."/>
            <person name="Boedeker C."/>
            <person name="Pinto D."/>
            <person name="Vollmers J."/>
            <person name="Rivas-Marin E."/>
            <person name="Kohn T."/>
            <person name="Peeters S.H."/>
            <person name="Heuer A."/>
            <person name="Rast P."/>
            <person name="Oberbeckmann S."/>
            <person name="Bunk B."/>
            <person name="Jeske O."/>
            <person name="Meyerdierks A."/>
            <person name="Storesund J.E."/>
            <person name="Kallscheuer N."/>
            <person name="Luecker S."/>
            <person name="Lage O.M."/>
            <person name="Pohl T."/>
            <person name="Merkel B.J."/>
            <person name="Hornburger P."/>
            <person name="Mueller R.-W."/>
            <person name="Bruemmer F."/>
            <person name="Labrenz M."/>
            <person name="Spormann A.M."/>
            <person name="Op den Camp H."/>
            <person name="Overmann J."/>
            <person name="Amann R."/>
            <person name="Jetten M.S.M."/>
            <person name="Mascher T."/>
            <person name="Medema M.H."/>
            <person name="Devos D.P."/>
            <person name="Kaster A.-K."/>
            <person name="Ovreas L."/>
            <person name="Rohde M."/>
            <person name="Galperin M.Y."/>
            <person name="Jogler C."/>
        </authorList>
    </citation>
    <scope>NUCLEOTIDE SEQUENCE [LARGE SCALE GENOMIC DNA]</scope>
    <source>
        <strain evidence="6 7">Pla163</strain>
    </source>
</reference>
<evidence type="ECO:0000256" key="3">
    <source>
        <dbReference type="PROSITE-ProRule" id="PRU01106"/>
    </source>
</evidence>
<gene>
    <name evidence="6" type="ORF">Pla163_04140</name>
</gene>
<dbReference type="PANTHER" id="PTHR11049">
    <property type="entry name" value="ACYL COENZYME A THIOESTER HYDROLASE"/>
    <property type="match status" value="1"/>
</dbReference>
<evidence type="ECO:0000256" key="1">
    <source>
        <dbReference type="ARBA" id="ARBA00010458"/>
    </source>
</evidence>
<dbReference type="GO" id="GO:0006637">
    <property type="term" value="P:acyl-CoA metabolic process"/>
    <property type="evidence" value="ECO:0007669"/>
    <property type="project" value="TreeGrafter"/>
</dbReference>
<evidence type="ECO:0000313" key="7">
    <source>
        <dbReference type="Proteomes" id="UP000319342"/>
    </source>
</evidence>
<dbReference type="SUPFAM" id="SSF54637">
    <property type="entry name" value="Thioesterase/thiol ester dehydrase-isomerase"/>
    <property type="match status" value="1"/>
</dbReference>
<feature type="region of interest" description="Disordered" evidence="4">
    <location>
        <begin position="1"/>
        <end position="60"/>
    </location>
</feature>